<name>A0AAP3WIX4_BACT4</name>
<sequence>MKRICFRLPLFPALLEALLLLSPMAHIQMSNEAVVKYVFEARRSGKSDRQIGQENNGGKSGIQRKGRKMRTVFPTIQMVNP</sequence>
<reference evidence="3" key="1">
    <citation type="submission" date="2022-10" db="EMBL/GenBank/DDBJ databases">
        <title>Human gut microbiome strain richness.</title>
        <authorList>
            <person name="Chen-Liaw A."/>
        </authorList>
    </citation>
    <scope>NUCLEOTIDE SEQUENCE</scope>
    <source>
        <strain evidence="3">1001283st1_A3_1001283B150304_161114</strain>
    </source>
</reference>
<dbReference type="EMBL" id="JAQNVG010000082">
    <property type="protein sequence ID" value="MDC2239207.1"/>
    <property type="molecule type" value="Genomic_DNA"/>
</dbReference>
<proteinExistence type="predicted"/>
<dbReference type="Proteomes" id="UP001217776">
    <property type="component" value="Unassembled WGS sequence"/>
</dbReference>
<protein>
    <recommendedName>
        <fullName evidence="5">Secreted protein</fullName>
    </recommendedName>
</protein>
<evidence type="ECO:0008006" key="5">
    <source>
        <dbReference type="Google" id="ProtNLM"/>
    </source>
</evidence>
<evidence type="ECO:0000256" key="1">
    <source>
        <dbReference type="SAM" id="MobiDB-lite"/>
    </source>
</evidence>
<feature type="region of interest" description="Disordered" evidence="1">
    <location>
        <begin position="44"/>
        <end position="69"/>
    </location>
</feature>
<evidence type="ECO:0000256" key="2">
    <source>
        <dbReference type="SAM" id="SignalP"/>
    </source>
</evidence>
<accession>A0AAP3WIX4</accession>
<keyword evidence="2" id="KW-0732">Signal</keyword>
<evidence type="ECO:0000313" key="4">
    <source>
        <dbReference type="Proteomes" id="UP001217776"/>
    </source>
</evidence>
<organism evidence="3 4">
    <name type="scientific">Bacteroides thetaiotaomicron</name>
    <dbReference type="NCBI Taxonomy" id="818"/>
    <lineage>
        <taxon>Bacteria</taxon>
        <taxon>Pseudomonadati</taxon>
        <taxon>Bacteroidota</taxon>
        <taxon>Bacteroidia</taxon>
        <taxon>Bacteroidales</taxon>
        <taxon>Bacteroidaceae</taxon>
        <taxon>Bacteroides</taxon>
    </lineage>
</organism>
<gene>
    <name evidence="3" type="ORF">PO127_26020</name>
</gene>
<feature type="signal peptide" evidence="2">
    <location>
        <begin position="1"/>
        <end position="27"/>
    </location>
</feature>
<dbReference type="RefSeq" id="WP_272200008.1">
    <property type="nucleotide sequence ID" value="NZ_JAQNVG010000082.1"/>
</dbReference>
<evidence type="ECO:0000313" key="3">
    <source>
        <dbReference type="EMBL" id="MDC2239207.1"/>
    </source>
</evidence>
<feature type="chain" id="PRO_5043022006" description="Secreted protein" evidence="2">
    <location>
        <begin position="28"/>
        <end position="81"/>
    </location>
</feature>
<dbReference type="AlphaFoldDB" id="A0AAP3WIX4"/>
<comment type="caution">
    <text evidence="3">The sequence shown here is derived from an EMBL/GenBank/DDBJ whole genome shotgun (WGS) entry which is preliminary data.</text>
</comment>